<evidence type="ECO:0000256" key="3">
    <source>
        <dbReference type="ARBA" id="ARBA00029447"/>
    </source>
</evidence>
<keyword evidence="7" id="KW-0732">Signal</keyword>
<feature type="transmembrane region" description="Helical" evidence="6">
    <location>
        <begin position="186"/>
        <end position="209"/>
    </location>
</feature>
<keyword evidence="4" id="KW-0807">Transducer</keyword>
<dbReference type="EMBL" id="CP036349">
    <property type="protein sequence ID" value="QDV74696.1"/>
    <property type="molecule type" value="Genomic_DNA"/>
</dbReference>
<dbReference type="Proteomes" id="UP000316426">
    <property type="component" value="Chromosome"/>
</dbReference>
<organism evidence="9 10">
    <name type="scientific">Botrimarina mediterranea</name>
    <dbReference type="NCBI Taxonomy" id="2528022"/>
    <lineage>
        <taxon>Bacteria</taxon>
        <taxon>Pseudomonadati</taxon>
        <taxon>Planctomycetota</taxon>
        <taxon>Planctomycetia</taxon>
        <taxon>Pirellulales</taxon>
        <taxon>Lacipirellulaceae</taxon>
        <taxon>Botrimarina</taxon>
    </lineage>
</organism>
<dbReference type="PROSITE" id="PS50111">
    <property type="entry name" value="CHEMOTAXIS_TRANSDUC_2"/>
    <property type="match status" value="1"/>
</dbReference>
<protein>
    <submittedName>
        <fullName evidence="9">Methyl-accepting chemotaxis protein II</fullName>
    </submittedName>
</protein>
<dbReference type="AlphaFoldDB" id="A0A518KA85"/>
<dbReference type="FunFam" id="1.10.287.950:FF:000001">
    <property type="entry name" value="Methyl-accepting chemotaxis sensory transducer"/>
    <property type="match status" value="1"/>
</dbReference>
<dbReference type="Pfam" id="PF00015">
    <property type="entry name" value="MCPsignal"/>
    <property type="match status" value="1"/>
</dbReference>
<comment type="similarity">
    <text evidence="3">Belongs to the methyl-accepting chemotaxis (MCP) protein family.</text>
</comment>
<dbReference type="PANTHER" id="PTHR43531:SF14">
    <property type="entry name" value="METHYL-ACCEPTING CHEMOTAXIS PROTEIN I-RELATED"/>
    <property type="match status" value="1"/>
</dbReference>
<comment type="subcellular location">
    <subcellularLocation>
        <location evidence="1">Membrane</location>
    </subcellularLocation>
</comment>
<dbReference type="KEGG" id="bmei:Spa11_29040"/>
<evidence type="ECO:0000256" key="5">
    <source>
        <dbReference type="SAM" id="MobiDB-lite"/>
    </source>
</evidence>
<sequence precursor="true">MISKMSVKAKLLLAFTIVAAAGGAQGWFAMNQMGQIQDSMGNLYNRELVGLSNIKEANTSLIKIGRAVRNSIIETDMDKLKEVGASYDSIVAGFQEQFASASEQFYTEKGRQTISSVERIIPEYLTATRTVIDLALQNKNEEAAAGVAKMRGLADQLDNVFTELSETKTAVAEQSFQASQALYQRASMLVIGVIIATVAAALALGWYIARWIATALLEVDQIAQIVLVASQQLSGAAEDLSAGAQESASSLEETASSLEEITATVRQNADNADEANQVSNASRQTAEKGGQVVGECVTAMSEINHASKKIAAIITTIDEIAFQTNLLALNAAVEAARAGEQGRGFAVVAGEVRNLAQRSAASAKEIKDLIQDSVGKVEKGTDLVNKSGSTLEEIVNSVKKVTDIVGEIAAASREQSTGIEQVNVAVTQLDQVTQTNAAQTEELSATSVSLTDQAETLQRVVAQFNLTNDSHHQAVKPSRTGASRIKAAHVAPRSSKPSAPARTAKPTKSSKPAPTPSYDEEPVLVGAGADGGFEEF</sequence>
<dbReference type="CDD" id="cd11386">
    <property type="entry name" value="MCP_signal"/>
    <property type="match status" value="1"/>
</dbReference>
<evidence type="ECO:0000256" key="7">
    <source>
        <dbReference type="SAM" id="SignalP"/>
    </source>
</evidence>
<dbReference type="SUPFAM" id="SSF58104">
    <property type="entry name" value="Methyl-accepting chemotaxis protein (MCP) signaling domain"/>
    <property type="match status" value="1"/>
</dbReference>
<dbReference type="Gene3D" id="1.10.287.950">
    <property type="entry name" value="Methyl-accepting chemotaxis protein"/>
    <property type="match status" value="1"/>
</dbReference>
<accession>A0A518KA85</accession>
<proteinExistence type="inferred from homology"/>
<keyword evidence="6" id="KW-1133">Transmembrane helix</keyword>
<reference evidence="9 10" key="1">
    <citation type="submission" date="2019-02" db="EMBL/GenBank/DDBJ databases">
        <title>Deep-cultivation of Planctomycetes and their phenomic and genomic characterization uncovers novel biology.</title>
        <authorList>
            <person name="Wiegand S."/>
            <person name="Jogler M."/>
            <person name="Boedeker C."/>
            <person name="Pinto D."/>
            <person name="Vollmers J."/>
            <person name="Rivas-Marin E."/>
            <person name="Kohn T."/>
            <person name="Peeters S.H."/>
            <person name="Heuer A."/>
            <person name="Rast P."/>
            <person name="Oberbeckmann S."/>
            <person name="Bunk B."/>
            <person name="Jeske O."/>
            <person name="Meyerdierks A."/>
            <person name="Storesund J.E."/>
            <person name="Kallscheuer N."/>
            <person name="Luecker S."/>
            <person name="Lage O.M."/>
            <person name="Pohl T."/>
            <person name="Merkel B.J."/>
            <person name="Hornburger P."/>
            <person name="Mueller R.-W."/>
            <person name="Bruemmer F."/>
            <person name="Labrenz M."/>
            <person name="Spormann A.M."/>
            <person name="Op den Camp H."/>
            <person name="Overmann J."/>
            <person name="Amann R."/>
            <person name="Jetten M.S.M."/>
            <person name="Mascher T."/>
            <person name="Medema M.H."/>
            <person name="Devos D.P."/>
            <person name="Kaster A.-K."/>
            <person name="Ovreas L."/>
            <person name="Rohde M."/>
            <person name="Galperin M.Y."/>
            <person name="Jogler C."/>
        </authorList>
    </citation>
    <scope>NUCLEOTIDE SEQUENCE [LARGE SCALE GENOMIC DNA]</scope>
    <source>
        <strain evidence="9 10">Spa11</strain>
    </source>
</reference>
<evidence type="ECO:0000256" key="4">
    <source>
        <dbReference type="PROSITE-ProRule" id="PRU00284"/>
    </source>
</evidence>
<feature type="domain" description="Methyl-accepting transducer" evidence="8">
    <location>
        <begin position="222"/>
        <end position="451"/>
    </location>
</feature>
<dbReference type="PANTHER" id="PTHR43531">
    <property type="entry name" value="PROTEIN ICFG"/>
    <property type="match status" value="1"/>
</dbReference>
<feature type="region of interest" description="Disordered" evidence="5">
    <location>
        <begin position="470"/>
        <end position="536"/>
    </location>
</feature>
<evidence type="ECO:0000259" key="8">
    <source>
        <dbReference type="PROSITE" id="PS50111"/>
    </source>
</evidence>
<dbReference type="InterPro" id="IPR024478">
    <property type="entry name" value="HlyB_4HB_MCP"/>
</dbReference>
<evidence type="ECO:0000256" key="6">
    <source>
        <dbReference type="SAM" id="Phobius"/>
    </source>
</evidence>
<dbReference type="GO" id="GO:0007165">
    <property type="term" value="P:signal transduction"/>
    <property type="evidence" value="ECO:0007669"/>
    <property type="project" value="UniProtKB-KW"/>
</dbReference>
<dbReference type="GO" id="GO:0004888">
    <property type="term" value="F:transmembrane signaling receptor activity"/>
    <property type="evidence" value="ECO:0007669"/>
    <property type="project" value="TreeGrafter"/>
</dbReference>
<dbReference type="Pfam" id="PF12729">
    <property type="entry name" value="4HB_MCP_1"/>
    <property type="match status" value="1"/>
</dbReference>
<keyword evidence="10" id="KW-1185">Reference proteome</keyword>
<dbReference type="GO" id="GO:0006935">
    <property type="term" value="P:chemotaxis"/>
    <property type="evidence" value="ECO:0007669"/>
    <property type="project" value="TreeGrafter"/>
</dbReference>
<dbReference type="InterPro" id="IPR004089">
    <property type="entry name" value="MCPsignal_dom"/>
</dbReference>
<dbReference type="InterPro" id="IPR051310">
    <property type="entry name" value="MCP_chemotaxis"/>
</dbReference>
<evidence type="ECO:0000256" key="1">
    <source>
        <dbReference type="ARBA" id="ARBA00004370"/>
    </source>
</evidence>
<evidence type="ECO:0000313" key="10">
    <source>
        <dbReference type="Proteomes" id="UP000316426"/>
    </source>
</evidence>
<gene>
    <name evidence="9" type="primary">tar_2</name>
    <name evidence="9" type="ORF">Spa11_29040</name>
</gene>
<evidence type="ECO:0000256" key="2">
    <source>
        <dbReference type="ARBA" id="ARBA00022481"/>
    </source>
</evidence>
<keyword evidence="6" id="KW-0812">Transmembrane</keyword>
<feature type="chain" id="PRO_5021802582" evidence="7">
    <location>
        <begin position="21"/>
        <end position="536"/>
    </location>
</feature>
<keyword evidence="2" id="KW-0488">Methylation</keyword>
<evidence type="ECO:0000313" key="9">
    <source>
        <dbReference type="EMBL" id="QDV74696.1"/>
    </source>
</evidence>
<dbReference type="SMART" id="SM00283">
    <property type="entry name" value="MA"/>
    <property type="match status" value="1"/>
</dbReference>
<dbReference type="GO" id="GO:0005886">
    <property type="term" value="C:plasma membrane"/>
    <property type="evidence" value="ECO:0007669"/>
    <property type="project" value="TreeGrafter"/>
</dbReference>
<feature type="compositionally biased region" description="Low complexity" evidence="5">
    <location>
        <begin position="503"/>
        <end position="512"/>
    </location>
</feature>
<name>A0A518KA85_9BACT</name>
<feature type="signal peptide" evidence="7">
    <location>
        <begin position="1"/>
        <end position="20"/>
    </location>
</feature>
<keyword evidence="6" id="KW-0472">Membrane</keyword>